<dbReference type="OrthoDB" id="5818440at2759"/>
<dbReference type="OMA" id="CIRTPFL"/>
<dbReference type="WBParaSite" id="TCLT_0000833001-mRNA-1">
    <property type="protein sequence ID" value="TCLT_0000833001-mRNA-1"/>
    <property type="gene ID" value="TCLT_0000833001"/>
</dbReference>
<name>A0A0N5D5P1_THECL</name>
<dbReference type="STRING" id="103827.A0A0N5D5P1"/>
<reference evidence="1 2" key="2">
    <citation type="submission" date="2018-11" db="EMBL/GenBank/DDBJ databases">
        <authorList>
            <consortium name="Pathogen Informatics"/>
        </authorList>
    </citation>
    <scope>NUCLEOTIDE SEQUENCE [LARGE SCALE GENOMIC DNA]</scope>
</reference>
<evidence type="ECO:0000313" key="3">
    <source>
        <dbReference type="WBParaSite" id="TCLT_0000833001-mRNA-1"/>
    </source>
</evidence>
<dbReference type="AlphaFoldDB" id="A0A0N5D5P1"/>
<evidence type="ECO:0000313" key="2">
    <source>
        <dbReference type="Proteomes" id="UP000276776"/>
    </source>
</evidence>
<organism evidence="3">
    <name type="scientific">Thelazia callipaeda</name>
    <name type="common">Oriental eyeworm</name>
    <name type="synonym">Parasitic nematode</name>
    <dbReference type="NCBI Taxonomy" id="103827"/>
    <lineage>
        <taxon>Eukaryota</taxon>
        <taxon>Metazoa</taxon>
        <taxon>Ecdysozoa</taxon>
        <taxon>Nematoda</taxon>
        <taxon>Chromadorea</taxon>
        <taxon>Rhabditida</taxon>
        <taxon>Spirurina</taxon>
        <taxon>Spiruromorpha</taxon>
        <taxon>Thelazioidea</taxon>
        <taxon>Thelaziidae</taxon>
        <taxon>Thelazia</taxon>
    </lineage>
</organism>
<accession>A0A0N5D5P1</accession>
<proteinExistence type="predicted"/>
<evidence type="ECO:0000313" key="1">
    <source>
        <dbReference type="EMBL" id="VDN05868.1"/>
    </source>
</evidence>
<dbReference type="Proteomes" id="UP000276776">
    <property type="component" value="Unassembled WGS sequence"/>
</dbReference>
<sequence>MKFCSDMTEHISSRPFPKSDIVILRTRRRNYPIKIENFANCSDKIALLVKRGQVPAAIDLSCYNIGAVRTLTDFVAGVDRRNLRLGDNILKDLLQLARIFRMQEFTTLIVEHIVDKVEKGPASNLLLALNLISSDWSMFLHFNEASALVESAVENICEVTLSTFFYSLPAAVLAILYNRCDVGISSEIELCLRFIRWLKKAARTNDDAEVLFSCVRSAFLSSKDREIIKDKYIGLPKIMAILIEQTLDSPRNHRCCVIRDHIERHYPRCGIPESNRYFKINLIDIIYKPLQKLNNK</sequence>
<protein>
    <submittedName>
        <fullName evidence="3">BACK domain-containing protein</fullName>
    </submittedName>
</protein>
<dbReference type="EMBL" id="UYYF01004614">
    <property type="protein sequence ID" value="VDN05868.1"/>
    <property type="molecule type" value="Genomic_DNA"/>
</dbReference>
<gene>
    <name evidence="1" type="ORF">TCLT_LOCUS8319</name>
</gene>
<keyword evidence="2" id="KW-1185">Reference proteome</keyword>
<reference evidence="3" key="1">
    <citation type="submission" date="2017-02" db="UniProtKB">
        <authorList>
            <consortium name="WormBaseParasite"/>
        </authorList>
    </citation>
    <scope>IDENTIFICATION</scope>
</reference>